<gene>
    <name evidence="1" type="ORF">MAE02_67750</name>
</gene>
<proteinExistence type="predicted"/>
<dbReference type="AlphaFoldDB" id="A0A512C4F7"/>
<sequence>MQDLHTNTEITMTLIHTLVRQLRRSLLISLPIGTAKLLPLVEIGLRSMDYA</sequence>
<reference evidence="1 2" key="1">
    <citation type="submission" date="2019-07" db="EMBL/GenBank/DDBJ databases">
        <title>Whole genome shotgun sequence of Microvirga aerophila NBRC 106136.</title>
        <authorList>
            <person name="Hosoyama A."/>
            <person name="Uohara A."/>
            <person name="Ohji S."/>
            <person name="Ichikawa N."/>
        </authorList>
    </citation>
    <scope>NUCLEOTIDE SEQUENCE [LARGE SCALE GENOMIC DNA]</scope>
    <source>
        <strain evidence="1 2">NBRC 106136</strain>
    </source>
</reference>
<protein>
    <submittedName>
        <fullName evidence="1">Uncharacterized protein</fullName>
    </submittedName>
</protein>
<name>A0A512C4F7_9HYPH</name>
<evidence type="ECO:0000313" key="2">
    <source>
        <dbReference type="Proteomes" id="UP000321085"/>
    </source>
</evidence>
<dbReference type="EMBL" id="BJYU01000317">
    <property type="protein sequence ID" value="GEO19079.1"/>
    <property type="molecule type" value="Genomic_DNA"/>
</dbReference>
<comment type="caution">
    <text evidence="1">The sequence shown here is derived from an EMBL/GenBank/DDBJ whole genome shotgun (WGS) entry which is preliminary data.</text>
</comment>
<evidence type="ECO:0000313" key="1">
    <source>
        <dbReference type="EMBL" id="GEO19079.1"/>
    </source>
</evidence>
<keyword evidence="2" id="KW-1185">Reference proteome</keyword>
<accession>A0A512C4F7</accession>
<dbReference type="Proteomes" id="UP000321085">
    <property type="component" value="Unassembled WGS sequence"/>
</dbReference>
<organism evidence="1 2">
    <name type="scientific">Microvirga aerophila</name>
    <dbReference type="NCBI Taxonomy" id="670291"/>
    <lineage>
        <taxon>Bacteria</taxon>
        <taxon>Pseudomonadati</taxon>
        <taxon>Pseudomonadota</taxon>
        <taxon>Alphaproteobacteria</taxon>
        <taxon>Hyphomicrobiales</taxon>
        <taxon>Methylobacteriaceae</taxon>
        <taxon>Microvirga</taxon>
    </lineage>
</organism>